<accession>A0A448MJ40</accession>
<dbReference type="KEGG" id="rpne:NCTC8284_00274"/>
<evidence type="ECO:0000313" key="1">
    <source>
        <dbReference type="EMBL" id="VEH65139.1"/>
    </source>
</evidence>
<dbReference type="EMBL" id="LR134405">
    <property type="protein sequence ID" value="VEH65139.1"/>
    <property type="molecule type" value="Genomic_DNA"/>
</dbReference>
<dbReference type="Proteomes" id="UP000278733">
    <property type="component" value="Chromosome"/>
</dbReference>
<evidence type="ECO:0000313" key="2">
    <source>
        <dbReference type="Proteomes" id="UP000278733"/>
    </source>
</evidence>
<dbReference type="AlphaFoldDB" id="A0A448MJ40"/>
<sequence>MRKGDSWEKLEAELGVNTVEALMFHNQVNYSDYLAEGMKLYYPLGFRTRNMPDSEVSDKK</sequence>
<proteinExistence type="predicted"/>
<organism evidence="1 2">
    <name type="scientific">Rodentibacter pneumotropicus</name>
    <dbReference type="NCBI Taxonomy" id="758"/>
    <lineage>
        <taxon>Bacteria</taxon>
        <taxon>Pseudomonadati</taxon>
        <taxon>Pseudomonadota</taxon>
        <taxon>Gammaproteobacteria</taxon>
        <taxon>Pasteurellales</taxon>
        <taxon>Pasteurellaceae</taxon>
        <taxon>Rodentibacter</taxon>
    </lineage>
</organism>
<protein>
    <recommendedName>
        <fullName evidence="3">LysM domain-containing protein</fullName>
    </recommendedName>
</protein>
<name>A0A448MJ40_9PAST</name>
<evidence type="ECO:0008006" key="3">
    <source>
        <dbReference type="Google" id="ProtNLM"/>
    </source>
</evidence>
<reference evidence="1 2" key="1">
    <citation type="submission" date="2018-12" db="EMBL/GenBank/DDBJ databases">
        <authorList>
            <consortium name="Pathogen Informatics"/>
        </authorList>
    </citation>
    <scope>NUCLEOTIDE SEQUENCE [LARGE SCALE GENOMIC DNA]</scope>
    <source>
        <strain evidence="1 2">NCTC8284</strain>
    </source>
</reference>
<gene>
    <name evidence="1" type="ORF">NCTC8284_00274</name>
</gene>